<keyword evidence="4 5" id="KW-0456">Lyase</keyword>
<dbReference type="NCBIfam" id="NF002017">
    <property type="entry name" value="PRK00823.1-2"/>
    <property type="match status" value="1"/>
</dbReference>
<dbReference type="Proteomes" id="UP001519887">
    <property type="component" value="Unassembled WGS sequence"/>
</dbReference>
<evidence type="ECO:0000313" key="5">
    <source>
        <dbReference type="EMBL" id="MBW7453201.1"/>
    </source>
</evidence>
<reference evidence="5 6" key="1">
    <citation type="submission" date="2021-07" db="EMBL/GenBank/DDBJ databases">
        <title>Paenibacillus radiodurans sp. nov., isolated from the southeastern edge of Tengger Desert.</title>
        <authorList>
            <person name="Zhang G."/>
        </authorList>
    </citation>
    <scope>NUCLEOTIDE SEQUENCE [LARGE SCALE GENOMIC DNA]</scope>
    <source>
        <strain evidence="5 6">CCM 7311</strain>
    </source>
</reference>
<evidence type="ECO:0000256" key="3">
    <source>
        <dbReference type="ARBA" id="ARBA00013252"/>
    </source>
</evidence>
<evidence type="ECO:0000256" key="2">
    <source>
        <dbReference type="ARBA" id="ARBA00006472"/>
    </source>
</evidence>
<keyword evidence="6" id="KW-1185">Reference proteome</keyword>
<dbReference type="GO" id="GO:0008124">
    <property type="term" value="F:4-alpha-hydroxytetrahydrobiopterin dehydratase activity"/>
    <property type="evidence" value="ECO:0007669"/>
    <property type="project" value="UniProtKB-EC"/>
</dbReference>
<organism evidence="5 6">
    <name type="scientific">Paenibacillus sepulcri</name>
    <dbReference type="NCBI Taxonomy" id="359917"/>
    <lineage>
        <taxon>Bacteria</taxon>
        <taxon>Bacillati</taxon>
        <taxon>Bacillota</taxon>
        <taxon>Bacilli</taxon>
        <taxon>Bacillales</taxon>
        <taxon>Paenibacillaceae</taxon>
        <taxon>Paenibacillus</taxon>
    </lineage>
</organism>
<dbReference type="InterPro" id="IPR036428">
    <property type="entry name" value="PCD_sf"/>
</dbReference>
<dbReference type="PANTHER" id="PTHR12599:SF0">
    <property type="entry name" value="PTERIN-4-ALPHA-CARBINOLAMINE DEHYDRATASE"/>
    <property type="match status" value="1"/>
</dbReference>
<protein>
    <recommendedName>
        <fullName evidence="3">4a-hydroxytetrahydrobiopterin dehydratase</fullName>
        <ecNumber evidence="3">4.2.1.96</ecNumber>
    </recommendedName>
</protein>
<comment type="caution">
    <text evidence="5">The sequence shown here is derived from an EMBL/GenBank/DDBJ whole genome shotgun (WGS) entry which is preliminary data.</text>
</comment>
<comment type="similarity">
    <text evidence="2">Belongs to the pterin-4-alpha-carbinolamine dehydratase family.</text>
</comment>
<evidence type="ECO:0000256" key="1">
    <source>
        <dbReference type="ARBA" id="ARBA00001554"/>
    </source>
</evidence>
<evidence type="ECO:0000256" key="4">
    <source>
        <dbReference type="ARBA" id="ARBA00023239"/>
    </source>
</evidence>
<dbReference type="Pfam" id="PF01329">
    <property type="entry name" value="Pterin_4a"/>
    <property type="match status" value="1"/>
</dbReference>
<gene>
    <name evidence="5" type="ORF">K0U00_04020</name>
</gene>
<dbReference type="PANTHER" id="PTHR12599">
    <property type="entry name" value="PTERIN-4-ALPHA-CARBINOLAMINE DEHYDRATASE"/>
    <property type="match status" value="1"/>
</dbReference>
<name>A0ABS7BX21_9BACL</name>
<dbReference type="Gene3D" id="3.30.1360.20">
    <property type="entry name" value="Transcriptional coactivator/pterin dehydratase"/>
    <property type="match status" value="1"/>
</dbReference>
<dbReference type="InterPro" id="IPR001533">
    <property type="entry name" value="Pterin_deHydtase"/>
</dbReference>
<evidence type="ECO:0000313" key="6">
    <source>
        <dbReference type="Proteomes" id="UP001519887"/>
    </source>
</evidence>
<comment type="catalytic activity">
    <reaction evidence="1">
        <text>(4aS,6R)-4a-hydroxy-L-erythro-5,6,7,8-tetrahydrobiopterin = (6R)-L-erythro-6,7-dihydrobiopterin + H2O</text>
        <dbReference type="Rhea" id="RHEA:11920"/>
        <dbReference type="ChEBI" id="CHEBI:15377"/>
        <dbReference type="ChEBI" id="CHEBI:15642"/>
        <dbReference type="ChEBI" id="CHEBI:43120"/>
        <dbReference type="EC" id="4.2.1.96"/>
    </reaction>
</comment>
<dbReference type="SUPFAM" id="SSF55248">
    <property type="entry name" value="PCD-like"/>
    <property type="match status" value="1"/>
</dbReference>
<proteinExistence type="inferred from homology"/>
<dbReference type="CDD" id="cd00488">
    <property type="entry name" value="PCD_DCoH"/>
    <property type="match status" value="1"/>
</dbReference>
<accession>A0ABS7BX21</accession>
<dbReference type="EMBL" id="JAHZIK010000051">
    <property type="protein sequence ID" value="MBW7453201.1"/>
    <property type="molecule type" value="Genomic_DNA"/>
</dbReference>
<dbReference type="EC" id="4.2.1.96" evidence="3"/>
<sequence length="97" mass="11065">MEKLPKAIVDEAISGLENWDREDEKWIRGSYKLGSFKDAMAFAQQVAVIAEEMDHHPYFIIDYKKVILRLSTLDAGGLTELDIQAAKRYNEASLAYL</sequence>